<evidence type="ECO:0000256" key="4">
    <source>
        <dbReference type="SAM" id="MobiDB-lite"/>
    </source>
</evidence>
<protein>
    <recommendedName>
        <fullName evidence="2">alpha-L-rhamnosidase</fullName>
        <ecNumber evidence="2">3.2.1.40</ecNumber>
    </recommendedName>
</protein>
<reference evidence="9 10" key="1">
    <citation type="submission" date="2018-11" db="EMBL/GenBank/DDBJ databases">
        <title>Genome sequence of Apiotrichum porosum DSM 27194.</title>
        <authorList>
            <person name="Aliyu H."/>
            <person name="Gorte O."/>
            <person name="Ochsenreither K."/>
        </authorList>
    </citation>
    <scope>NUCLEOTIDE SEQUENCE [LARGE SCALE GENOMIC DNA]</scope>
    <source>
        <strain evidence="9 10">DSM 27194</strain>
    </source>
</reference>
<dbReference type="InterPro" id="IPR016007">
    <property type="entry name" value="Alpha_rhamnosid"/>
</dbReference>
<dbReference type="EC" id="3.2.1.40" evidence="2"/>
<dbReference type="OrthoDB" id="10036721at2759"/>
<evidence type="ECO:0000256" key="2">
    <source>
        <dbReference type="ARBA" id="ARBA00012652"/>
    </source>
</evidence>
<dbReference type="Gene3D" id="1.50.10.10">
    <property type="match status" value="1"/>
</dbReference>
<evidence type="ECO:0000313" key="9">
    <source>
        <dbReference type="EMBL" id="RSH77654.1"/>
    </source>
</evidence>
<dbReference type="InterPro" id="IPR035396">
    <property type="entry name" value="Bac_rhamnosid6H"/>
</dbReference>
<evidence type="ECO:0000259" key="5">
    <source>
        <dbReference type="Pfam" id="PF05592"/>
    </source>
</evidence>
<dbReference type="InterPro" id="IPR012341">
    <property type="entry name" value="6hp_glycosidase-like_sf"/>
</dbReference>
<dbReference type="InterPro" id="IPR008928">
    <property type="entry name" value="6-hairpin_glycosidase_sf"/>
</dbReference>
<dbReference type="Gene3D" id="2.60.120.260">
    <property type="entry name" value="Galactose-binding domain-like"/>
    <property type="match status" value="2"/>
</dbReference>
<dbReference type="Pfam" id="PF25788">
    <property type="entry name" value="Ig_Rha78A_N"/>
    <property type="match status" value="1"/>
</dbReference>
<proteinExistence type="predicted"/>
<feature type="domain" description="Alpha-L-rhamnosidase concanavalin-like" evidence="5">
    <location>
        <begin position="318"/>
        <end position="405"/>
    </location>
</feature>
<dbReference type="GO" id="GO:0005975">
    <property type="term" value="P:carbohydrate metabolic process"/>
    <property type="evidence" value="ECO:0007669"/>
    <property type="project" value="InterPro"/>
</dbReference>
<evidence type="ECO:0000256" key="3">
    <source>
        <dbReference type="ARBA" id="ARBA00022801"/>
    </source>
</evidence>
<organism evidence="9 10">
    <name type="scientific">Apiotrichum porosum</name>
    <dbReference type="NCBI Taxonomy" id="105984"/>
    <lineage>
        <taxon>Eukaryota</taxon>
        <taxon>Fungi</taxon>
        <taxon>Dikarya</taxon>
        <taxon>Basidiomycota</taxon>
        <taxon>Agaricomycotina</taxon>
        <taxon>Tremellomycetes</taxon>
        <taxon>Trichosporonales</taxon>
        <taxon>Trichosporonaceae</taxon>
        <taxon>Apiotrichum</taxon>
    </lineage>
</organism>
<evidence type="ECO:0000259" key="8">
    <source>
        <dbReference type="Pfam" id="PF17390"/>
    </source>
</evidence>
<evidence type="ECO:0000313" key="10">
    <source>
        <dbReference type="Proteomes" id="UP000279236"/>
    </source>
</evidence>
<accession>A0A427XG13</accession>
<sequence>MSAVSLSRLQCEHYASPLGIEEATPRLSWRFAGNAADWIQARYEIKITTALPGQSPAAQEHYSVDSSDSVLVPWPSHPLVSQEAAHVEVRAIGRDGSETEWSALDIERGLSEWAAVPITCEEQPVDDAKRPFRVKTTFNVPPTFTSARLYVTALGVYEAELNGARVGEEYLAPGWTSYKHHVVYRTYDVTASLTPGDNVLGAWVGEGWYAGRLAFRGGWRNNYGTRPALIAQLVVDGKIVAATDASWSWSYGAIVSSQFLDGETYDSNLADPLWSTTKSSSDGWKPVNTLPVPSAKLMATQSPPVKAVDFLGPQEVITTPSGKTVLDFGQNFAGVVTILTEPPMKEGEIVLRYAEVLEHGELGVRPIRGAKATDTIILGGKVERYEPKFTSHGFRYVEVTGWPGVGLLDIVGVVTHSAMEWTGNFKSSHKLVNQLHSNIFWSTLSNTISIPTDCPQRDERLGWTGDIQVYSPTLNYLFDGSGFLAGWLKDVYVDQQALGGNVPVTVPDILDEFHNQRLAVWGDVAVLTPYDLYQAFGDVGILRQQYASGKLWLESGVVRDPRTQLWHPDQQQLSDWLAPKAPPERPGDAPTDSLLVADAYLVHTTRVFAKTAALLGETADAAKYDAQADNLTEAFYAEYVTPNGRVMSDTQTALALLLKFGIYPKNSAKFTPEEYAKKYGARLAQLVEKDDWKVATGFAGTPILLDTLEQVGELHHAYRMLQSRDTPSWLAPVLLGATTVWERWDSMLQDGTINPGEMTSFNHYALGSVAHFLHGVVGGLSPLKPGWREILVKPQPGGTFTWAKTSHDSPYGHISCSWKIVDDKLNVDVAVPPNSTAQVELPGLSKVVGSGEHHFSVPWTADPRWPPKGKPIAYGADPSDNWEP</sequence>
<dbReference type="RefSeq" id="XP_028472801.1">
    <property type="nucleotide sequence ID" value="XM_028618913.1"/>
</dbReference>
<evidence type="ECO:0000259" key="7">
    <source>
        <dbReference type="Pfam" id="PF17389"/>
    </source>
</evidence>
<feature type="domain" description="Alpha-L-rhamnosidase C-terminal" evidence="8">
    <location>
        <begin position="779"/>
        <end position="854"/>
    </location>
</feature>
<dbReference type="PIRSF" id="PIRSF010631">
    <property type="entry name" value="A-rhamnsds"/>
    <property type="match status" value="1"/>
</dbReference>
<keyword evidence="3" id="KW-0378">Hydrolase</keyword>
<dbReference type="Gene3D" id="2.60.420.10">
    <property type="entry name" value="Maltose phosphorylase, domain 3"/>
    <property type="match status" value="1"/>
</dbReference>
<dbReference type="InterPro" id="IPR008902">
    <property type="entry name" value="Rhamnosid_concanavalin"/>
</dbReference>
<keyword evidence="10" id="KW-1185">Reference proteome</keyword>
<dbReference type="PANTHER" id="PTHR33307">
    <property type="entry name" value="ALPHA-RHAMNOSIDASE (EUROFUNG)"/>
    <property type="match status" value="1"/>
</dbReference>
<dbReference type="PANTHER" id="PTHR33307:SF6">
    <property type="entry name" value="ALPHA-RHAMNOSIDASE (EUROFUNG)-RELATED"/>
    <property type="match status" value="1"/>
</dbReference>
<dbReference type="Gene3D" id="2.60.40.10">
    <property type="entry name" value="Immunoglobulins"/>
    <property type="match status" value="1"/>
</dbReference>
<dbReference type="Pfam" id="PF08531">
    <property type="entry name" value="Bac_rhamnosid_N"/>
    <property type="match status" value="1"/>
</dbReference>
<dbReference type="InterPro" id="IPR013783">
    <property type="entry name" value="Ig-like_fold"/>
</dbReference>
<dbReference type="Pfam" id="PF17389">
    <property type="entry name" value="Bac_rhamnosid6H"/>
    <property type="match status" value="1"/>
</dbReference>
<feature type="region of interest" description="Disordered" evidence="4">
    <location>
        <begin position="858"/>
        <end position="884"/>
    </location>
</feature>
<dbReference type="Proteomes" id="UP000279236">
    <property type="component" value="Unassembled WGS sequence"/>
</dbReference>
<name>A0A427XG13_9TREE</name>
<evidence type="ECO:0000259" key="6">
    <source>
        <dbReference type="Pfam" id="PF08531"/>
    </source>
</evidence>
<dbReference type="InterPro" id="IPR013737">
    <property type="entry name" value="Bac_rhamnosid_N"/>
</dbReference>
<comment type="caution">
    <text evidence="9">The sequence shown here is derived from an EMBL/GenBank/DDBJ whole genome shotgun (WGS) entry which is preliminary data.</text>
</comment>
<evidence type="ECO:0000256" key="1">
    <source>
        <dbReference type="ARBA" id="ARBA00001445"/>
    </source>
</evidence>
<dbReference type="Pfam" id="PF17390">
    <property type="entry name" value="Bac_rhamnosid_C"/>
    <property type="match status" value="1"/>
</dbReference>
<dbReference type="AlphaFoldDB" id="A0A427XG13"/>
<gene>
    <name evidence="9" type="ORF">EHS24_003215</name>
</gene>
<dbReference type="SUPFAM" id="SSF48208">
    <property type="entry name" value="Six-hairpin glycosidases"/>
    <property type="match status" value="1"/>
</dbReference>
<feature type="domain" description="Alpha-L-rhamnosidase six-hairpin glycosidase" evidence="7">
    <location>
        <begin position="422"/>
        <end position="776"/>
    </location>
</feature>
<feature type="domain" description="Bacterial alpha-L-rhamnosidase N-terminal" evidence="6">
    <location>
        <begin position="145"/>
        <end position="308"/>
    </location>
</feature>
<dbReference type="InterPro" id="IPR035398">
    <property type="entry name" value="Bac_rhamnosid_C"/>
</dbReference>
<comment type="catalytic activity">
    <reaction evidence="1">
        <text>Hydrolysis of terminal non-reducing alpha-L-rhamnose residues in alpha-L-rhamnosides.</text>
        <dbReference type="EC" id="3.2.1.40"/>
    </reaction>
</comment>
<dbReference type="GO" id="GO:0030596">
    <property type="term" value="F:alpha-L-rhamnosidase activity"/>
    <property type="evidence" value="ECO:0007669"/>
    <property type="project" value="UniProtKB-EC"/>
</dbReference>
<dbReference type="EMBL" id="RSCE01000015">
    <property type="protein sequence ID" value="RSH77654.1"/>
    <property type="molecule type" value="Genomic_DNA"/>
</dbReference>
<dbReference type="Pfam" id="PF05592">
    <property type="entry name" value="Bac_rhamnosid"/>
    <property type="match status" value="1"/>
</dbReference>
<dbReference type="GeneID" id="39587758"/>